<evidence type="ECO:0000313" key="3">
    <source>
        <dbReference type="Proteomes" id="UP000003438"/>
    </source>
</evidence>
<gene>
    <name evidence="2" type="ORF">SUBVAR_07400</name>
</gene>
<dbReference type="HOGENOM" id="CLU_653684_0_0_9"/>
<dbReference type="PROSITE" id="PS51257">
    <property type="entry name" value="PROKAR_LIPOPROTEIN"/>
    <property type="match status" value="1"/>
</dbReference>
<dbReference type="OrthoDB" id="9783944at2"/>
<dbReference type="Gene3D" id="3.40.33.10">
    <property type="entry name" value="CAP"/>
    <property type="match status" value="1"/>
</dbReference>
<dbReference type="Pfam" id="PF02368">
    <property type="entry name" value="Big_2"/>
    <property type="match status" value="2"/>
</dbReference>
<dbReference type="EMBL" id="ACBY02000078">
    <property type="protein sequence ID" value="EFB74303.1"/>
    <property type="molecule type" value="Genomic_DNA"/>
</dbReference>
<organism evidence="2 3">
    <name type="scientific">Subdoligranulum variabile DSM 15176</name>
    <dbReference type="NCBI Taxonomy" id="411471"/>
    <lineage>
        <taxon>Bacteria</taxon>
        <taxon>Bacillati</taxon>
        <taxon>Bacillota</taxon>
        <taxon>Clostridia</taxon>
        <taxon>Eubacteriales</taxon>
        <taxon>Oscillospiraceae</taxon>
        <taxon>Subdoligranulum</taxon>
    </lineage>
</organism>
<reference evidence="2" key="1">
    <citation type="submission" date="2009-12" db="EMBL/GenBank/DDBJ databases">
        <authorList>
            <person name="Weinstock G."/>
            <person name="Sodergren E."/>
            <person name="Clifton S."/>
            <person name="Fulton L."/>
            <person name="Fulton B."/>
            <person name="Courtney L."/>
            <person name="Fronick C."/>
            <person name="Harrison M."/>
            <person name="Strong C."/>
            <person name="Farmer C."/>
            <person name="Delahaunty K."/>
            <person name="Markovic C."/>
            <person name="Hall O."/>
            <person name="Minx P."/>
            <person name="Tomlinson C."/>
            <person name="Mitreva M."/>
            <person name="Nelson J."/>
            <person name="Hou S."/>
            <person name="Wollam A."/>
            <person name="Pepin K.H."/>
            <person name="Johnson M."/>
            <person name="Bhonagiri V."/>
            <person name="Nash W.E."/>
            <person name="Warren W."/>
            <person name="Chinwalla A."/>
            <person name="Mardis E.R."/>
            <person name="Wilson R.K."/>
        </authorList>
    </citation>
    <scope>NUCLEOTIDE SEQUENCE [LARGE SCALE GENOMIC DNA]</scope>
    <source>
        <strain evidence="2">DSM 15176</strain>
    </source>
</reference>
<sequence length="420" mass="42172">MKNQIKLFCIALAGAFMLAACGGPKLIGVTLPETPLVLATGETATAETSYTYDGETPENAQPEVVYTSGDATIATVDENGVITGVAEGETTITATVGELSASRTVSVIIPVERLEAESMALHLADGPASLTYTVVPENFTGELTFASANNAIVTVDANGQITPVAAGDTNVTVTAPNGMTATAQIRVWDGPKELNLAPAKTEVTKGSGTQIGVTDEQGNNVEAESLTWASSDETVAQVSGGWVDVTGTGAVTITASTEYGVSTSVELTGVAPAARPAASAGAASGAAAGSASSGGSGAGGSSAPAAGAGHGYWTVYGDGGALDLINGIRASAGLGALTWDDGLGDIAAARCRQLMDDFSHNGMTAPEICAMGAPDASSVVSSWQASSAHYAQMVYEGYTRCAVAHCYDGDGCHYWCATFG</sequence>
<comment type="caution">
    <text evidence="2">The sequence shown here is derived from an EMBL/GenBank/DDBJ whole genome shotgun (WGS) entry which is preliminary data.</text>
</comment>
<dbReference type="Pfam" id="PF00188">
    <property type="entry name" value="CAP"/>
    <property type="match status" value="1"/>
</dbReference>
<name>D1PSL7_9FIRM</name>
<dbReference type="Proteomes" id="UP000003438">
    <property type="component" value="Unassembled WGS sequence"/>
</dbReference>
<evidence type="ECO:0000259" key="1">
    <source>
        <dbReference type="SMART" id="SM00635"/>
    </source>
</evidence>
<accession>D1PSL7</accession>
<evidence type="ECO:0000313" key="2">
    <source>
        <dbReference type="EMBL" id="EFB74303.1"/>
    </source>
</evidence>
<feature type="domain" description="BIG2" evidence="1">
    <location>
        <begin position="190"/>
        <end position="267"/>
    </location>
</feature>
<dbReference type="CDD" id="cd05379">
    <property type="entry name" value="CAP_bacterial"/>
    <property type="match status" value="1"/>
</dbReference>
<dbReference type="SUPFAM" id="SSF49373">
    <property type="entry name" value="Invasin/intimin cell-adhesion fragments"/>
    <property type="match status" value="3"/>
</dbReference>
<dbReference type="AlphaFoldDB" id="D1PSL7"/>
<protein>
    <submittedName>
        <fullName evidence="2">SCP-like protein</fullName>
    </submittedName>
</protein>
<feature type="domain" description="BIG2" evidence="1">
    <location>
        <begin position="25"/>
        <end position="106"/>
    </location>
</feature>
<dbReference type="InterPro" id="IPR014044">
    <property type="entry name" value="CAP_dom"/>
</dbReference>
<dbReference type="RefSeq" id="WP_007048745.1">
    <property type="nucleotide sequence ID" value="NZ_GG704773.1"/>
</dbReference>
<feature type="domain" description="BIG2" evidence="1">
    <location>
        <begin position="107"/>
        <end position="185"/>
    </location>
</feature>
<dbReference type="STRING" id="411471.SUBVAR_07400"/>
<dbReference type="Gene3D" id="2.60.40.1080">
    <property type="match status" value="3"/>
</dbReference>
<dbReference type="InterPro" id="IPR008964">
    <property type="entry name" value="Invasin/intimin_cell_adhesion"/>
</dbReference>
<proteinExistence type="predicted"/>
<dbReference type="InterPro" id="IPR035940">
    <property type="entry name" value="CAP_sf"/>
</dbReference>
<keyword evidence="3" id="KW-1185">Reference proteome</keyword>
<dbReference type="SUPFAM" id="SSF55797">
    <property type="entry name" value="PR-1-like"/>
    <property type="match status" value="1"/>
</dbReference>
<dbReference type="SMART" id="SM00635">
    <property type="entry name" value="BID_2"/>
    <property type="match status" value="3"/>
</dbReference>
<dbReference type="InterPro" id="IPR003343">
    <property type="entry name" value="Big_2"/>
</dbReference>